<dbReference type="AlphaFoldDB" id="A0A0J9XAU0"/>
<sequence>MTADTTNDSVPKAASDANHTAPNTLAKPTKDTLPQDYEGHSKDEVTRLITQALYDLGYSDVAKQLETQSGLAIEVPLVASFRKAVLNGEWDEAENLLKSLDLQPSSDLQYLSFLIHRQQYLELLEKQDTKNALRILRTKISTLPYDSNTLGFEEAEKRRQEIHTLTNVLMFSPEDIRSALDWDGAAGQSRNVLLSFLQELISADMMIPRHRLAKLLSQAKQFQLSRANYRIDNTPFSLCKDFPDDRQKFPLKVTHVLNRHTTEVWYISFSHNGKYLASASLDSTVLIWKVDDNFSFQRMLQAHEKGVVCVEWSPDDTKLLSAGRDRAAILWDVETGERLLKLDKHNDIVSSCAWLPDGQHFITSSPDQNIYMWDLNGNVVYKWSGIRVLSMAVTPDGKKMVALCSEKSLHVFDLQTREKIKEFKIDLPLLSVSVSKDSRYALINTQPEEIQLWDLERYQVVRKYICEAPATDVMRSCFGGPDENIVMSSSQSNNIYVWNRETTRLLEVLDGHVGTVNCVKFNPVNLAMFASCGDDGLIKIWQPQNVATNGSD</sequence>
<feature type="region of interest" description="Disordered" evidence="4">
    <location>
        <begin position="1"/>
        <end position="38"/>
    </location>
</feature>
<dbReference type="InterPro" id="IPR015943">
    <property type="entry name" value="WD40/YVTN_repeat-like_dom_sf"/>
</dbReference>
<dbReference type="CDD" id="cd00200">
    <property type="entry name" value="WD40"/>
    <property type="match status" value="1"/>
</dbReference>
<name>A0A0J9XAU0_GEOCN</name>
<dbReference type="EMBL" id="CCBN010000007">
    <property type="protein sequence ID" value="CDO54299.1"/>
    <property type="molecule type" value="Genomic_DNA"/>
</dbReference>
<dbReference type="PROSITE" id="PS50897">
    <property type="entry name" value="CTLH"/>
    <property type="match status" value="1"/>
</dbReference>
<comment type="caution">
    <text evidence="6">The sequence shown here is derived from an EMBL/GenBank/DDBJ whole genome shotgun (WGS) entry which is preliminary data.</text>
</comment>
<feature type="repeat" description="WD" evidence="3">
    <location>
        <begin position="257"/>
        <end position="298"/>
    </location>
</feature>
<organism evidence="6 7">
    <name type="scientific">Geotrichum candidum</name>
    <name type="common">Oospora lactis</name>
    <name type="synonym">Dipodascus geotrichum</name>
    <dbReference type="NCBI Taxonomy" id="1173061"/>
    <lineage>
        <taxon>Eukaryota</taxon>
        <taxon>Fungi</taxon>
        <taxon>Dikarya</taxon>
        <taxon>Ascomycota</taxon>
        <taxon>Saccharomycotina</taxon>
        <taxon>Dipodascomycetes</taxon>
        <taxon>Dipodascales</taxon>
        <taxon>Dipodascaceae</taxon>
        <taxon>Geotrichum</taxon>
    </lineage>
</organism>
<dbReference type="Pfam" id="PF00400">
    <property type="entry name" value="WD40"/>
    <property type="match status" value="4"/>
</dbReference>
<evidence type="ECO:0000313" key="7">
    <source>
        <dbReference type="Proteomes" id="UP000242525"/>
    </source>
</evidence>
<dbReference type="InterPro" id="IPR006594">
    <property type="entry name" value="LisH"/>
</dbReference>
<evidence type="ECO:0000256" key="3">
    <source>
        <dbReference type="PROSITE-ProRule" id="PRU00221"/>
    </source>
</evidence>
<feature type="repeat" description="WD" evidence="3">
    <location>
        <begin position="342"/>
        <end position="376"/>
    </location>
</feature>
<keyword evidence="1 3" id="KW-0853">WD repeat</keyword>
<dbReference type="PROSITE" id="PS50896">
    <property type="entry name" value="LISH"/>
    <property type="match status" value="1"/>
</dbReference>
<dbReference type="GO" id="GO:0043161">
    <property type="term" value="P:proteasome-mediated ubiquitin-dependent protein catabolic process"/>
    <property type="evidence" value="ECO:0007669"/>
    <property type="project" value="TreeGrafter"/>
</dbReference>
<dbReference type="GO" id="GO:0034657">
    <property type="term" value="C:GID complex"/>
    <property type="evidence" value="ECO:0007669"/>
    <property type="project" value="TreeGrafter"/>
</dbReference>
<dbReference type="Gene3D" id="2.130.10.10">
    <property type="entry name" value="YVTN repeat-like/Quinoprotein amine dehydrogenase"/>
    <property type="match status" value="1"/>
</dbReference>
<feature type="domain" description="CTLH" evidence="5">
    <location>
        <begin position="74"/>
        <end position="131"/>
    </location>
</feature>
<dbReference type="Pfam" id="PF21889">
    <property type="entry name" value="TPR1-like_2nd"/>
    <property type="match status" value="1"/>
</dbReference>
<dbReference type="InterPro" id="IPR051350">
    <property type="entry name" value="WD_repeat-ST_regulator"/>
</dbReference>
<gene>
    <name evidence="6" type="ORF">BN980_GECA07s02452g</name>
</gene>
<dbReference type="PANTHER" id="PTHR22838:SF0">
    <property type="entry name" value="WD REPEAT-CONTAINING PROTEIN 26"/>
    <property type="match status" value="1"/>
</dbReference>
<dbReference type="InterPro" id="IPR036322">
    <property type="entry name" value="WD40_repeat_dom_sf"/>
</dbReference>
<dbReference type="Proteomes" id="UP000242525">
    <property type="component" value="Unassembled WGS sequence"/>
</dbReference>
<evidence type="ECO:0000313" key="6">
    <source>
        <dbReference type="EMBL" id="CDO54299.1"/>
    </source>
</evidence>
<dbReference type="InterPro" id="IPR006595">
    <property type="entry name" value="CTLH_C"/>
</dbReference>
<dbReference type="Pfam" id="PF23627">
    <property type="entry name" value="LisH_WDR26"/>
    <property type="match status" value="1"/>
</dbReference>
<dbReference type="PROSITE" id="PS00678">
    <property type="entry name" value="WD_REPEATS_1"/>
    <property type="match status" value="1"/>
</dbReference>
<feature type="repeat" description="WD" evidence="3">
    <location>
        <begin position="300"/>
        <end position="341"/>
    </location>
</feature>
<reference evidence="6" key="1">
    <citation type="submission" date="2014-03" db="EMBL/GenBank/DDBJ databases">
        <authorList>
            <person name="Casaregola S."/>
        </authorList>
    </citation>
    <scope>NUCLEOTIDE SEQUENCE [LARGE SCALE GENOMIC DNA]</scope>
    <source>
        <strain evidence="6">CLIB 918</strain>
    </source>
</reference>
<evidence type="ECO:0000256" key="4">
    <source>
        <dbReference type="SAM" id="MobiDB-lite"/>
    </source>
</evidence>
<dbReference type="SMART" id="SM00320">
    <property type="entry name" value="WD40"/>
    <property type="match status" value="7"/>
</dbReference>
<evidence type="ECO:0000259" key="5">
    <source>
        <dbReference type="PROSITE" id="PS50897"/>
    </source>
</evidence>
<dbReference type="InterPro" id="IPR054080">
    <property type="entry name" value="TPR1-like_2nd"/>
</dbReference>
<dbReference type="OrthoDB" id="972532at2759"/>
<dbReference type="SMART" id="SM00668">
    <property type="entry name" value="CTLH"/>
    <property type="match status" value="1"/>
</dbReference>
<evidence type="ECO:0000256" key="2">
    <source>
        <dbReference type="ARBA" id="ARBA00022737"/>
    </source>
</evidence>
<dbReference type="InterPro" id="IPR001680">
    <property type="entry name" value="WD40_rpt"/>
</dbReference>
<proteinExistence type="predicted"/>
<dbReference type="PROSITE" id="PS50082">
    <property type="entry name" value="WD_REPEATS_2"/>
    <property type="match status" value="4"/>
</dbReference>
<dbReference type="SUPFAM" id="SSF50978">
    <property type="entry name" value="WD40 repeat-like"/>
    <property type="match status" value="1"/>
</dbReference>
<dbReference type="PROSITE" id="PS50294">
    <property type="entry name" value="WD_REPEATS_REGION"/>
    <property type="match status" value="4"/>
</dbReference>
<feature type="repeat" description="WD" evidence="3">
    <location>
        <begin position="509"/>
        <end position="542"/>
    </location>
</feature>
<dbReference type="STRING" id="1173061.A0A0J9XAU0"/>
<evidence type="ECO:0000256" key="1">
    <source>
        <dbReference type="ARBA" id="ARBA00022574"/>
    </source>
</evidence>
<protein>
    <recommendedName>
        <fullName evidence="5">CTLH domain-containing protein</fullName>
    </recommendedName>
</protein>
<dbReference type="InterPro" id="IPR019775">
    <property type="entry name" value="WD40_repeat_CS"/>
</dbReference>
<accession>A0A0J9XAU0</accession>
<dbReference type="PANTHER" id="PTHR22838">
    <property type="entry name" value="WD REPEAT PROTEIN 26-RELATED"/>
    <property type="match status" value="1"/>
</dbReference>
<keyword evidence="2" id="KW-0677">Repeat</keyword>
<keyword evidence="7" id="KW-1185">Reference proteome</keyword>